<sequence>MIARTYPRPELILAVTCSHCSQEASVSVGYGDHAGTLRIYEEFHCVHCGQRWHGDDTGFLQPEPRARMLEAFGEWTVSMGRARSTFDTVKVLRAALGLELVAAYALLKHESGIVFAGTVQECEWLTRLLEKAGESPTMNALTPMSESCRNG</sequence>
<protein>
    <recommendedName>
        <fullName evidence="3">Transposase</fullName>
    </recommendedName>
</protein>
<dbReference type="EMBL" id="VUYU01000006">
    <property type="protein sequence ID" value="NHZ34177.1"/>
    <property type="molecule type" value="Genomic_DNA"/>
</dbReference>
<organism evidence="1 2">
    <name type="scientific">Massilia rubra</name>
    <dbReference type="NCBI Taxonomy" id="2607910"/>
    <lineage>
        <taxon>Bacteria</taxon>
        <taxon>Pseudomonadati</taxon>
        <taxon>Pseudomonadota</taxon>
        <taxon>Betaproteobacteria</taxon>
        <taxon>Burkholderiales</taxon>
        <taxon>Oxalobacteraceae</taxon>
        <taxon>Telluria group</taxon>
        <taxon>Massilia</taxon>
    </lineage>
</organism>
<dbReference type="RefSeq" id="WP_167224453.1">
    <property type="nucleotide sequence ID" value="NZ_VUYU01000006.1"/>
</dbReference>
<keyword evidence="2" id="KW-1185">Reference proteome</keyword>
<dbReference type="Proteomes" id="UP000785613">
    <property type="component" value="Unassembled WGS sequence"/>
</dbReference>
<name>A0ABX0LQK5_9BURK</name>
<gene>
    <name evidence="1" type="ORF">F0185_11330</name>
</gene>
<proteinExistence type="predicted"/>
<evidence type="ECO:0000313" key="2">
    <source>
        <dbReference type="Proteomes" id="UP000785613"/>
    </source>
</evidence>
<reference evidence="1 2" key="1">
    <citation type="submission" date="2019-09" db="EMBL/GenBank/DDBJ databases">
        <title>Taxonomy of Antarctic Massilia spp.: description of Massilia rubra sp. nov., Massilia aquatica sp. nov., Massilia mucilaginosa sp. nov., Massilia frigida sp. nov. isolated from streams, lakes and regoliths.</title>
        <authorList>
            <person name="Holochova P."/>
            <person name="Sedlacek I."/>
            <person name="Kralova S."/>
            <person name="Maslanova I."/>
            <person name="Busse H.-J."/>
            <person name="Stankova E."/>
            <person name="Vrbovska V."/>
            <person name="Kovarovic V."/>
            <person name="Bartak M."/>
            <person name="Svec P."/>
            <person name="Pantucek R."/>
        </authorList>
    </citation>
    <scope>NUCLEOTIDE SEQUENCE [LARGE SCALE GENOMIC DNA]</scope>
    <source>
        <strain evidence="1 2">CCM 8692</strain>
    </source>
</reference>
<evidence type="ECO:0000313" key="1">
    <source>
        <dbReference type="EMBL" id="NHZ34177.1"/>
    </source>
</evidence>
<comment type="caution">
    <text evidence="1">The sequence shown here is derived from an EMBL/GenBank/DDBJ whole genome shotgun (WGS) entry which is preliminary data.</text>
</comment>
<evidence type="ECO:0008006" key="3">
    <source>
        <dbReference type="Google" id="ProtNLM"/>
    </source>
</evidence>
<accession>A0ABX0LQK5</accession>